<reference evidence="1 2" key="2">
    <citation type="journal article" date="2022" name="Mol. Ecol. Resour.">
        <title>The genomes of chicory, endive, great burdock and yacon provide insights into Asteraceae paleo-polyploidization history and plant inulin production.</title>
        <authorList>
            <person name="Fan W."/>
            <person name="Wang S."/>
            <person name="Wang H."/>
            <person name="Wang A."/>
            <person name="Jiang F."/>
            <person name="Liu H."/>
            <person name="Zhao H."/>
            <person name="Xu D."/>
            <person name="Zhang Y."/>
        </authorList>
    </citation>
    <scope>NUCLEOTIDE SEQUENCE [LARGE SCALE GENOMIC DNA]</scope>
    <source>
        <strain evidence="2">cv. Yunnan</strain>
        <tissue evidence="1">Leaves</tissue>
    </source>
</reference>
<dbReference type="EMBL" id="CM042034">
    <property type="protein sequence ID" value="KAI3762530.1"/>
    <property type="molecule type" value="Genomic_DNA"/>
</dbReference>
<sequence length="211" mass="24621">MDLLFIKRHNVCAFLDANHPKSAEFVPVMNFLANSNISFAIKIVTFENMEHIRATVHDQEILFSEASIREAFHFNDDPATPIEFPNFYVKECFRRMGHPDEFKNGQIIKNSLPSHWRYMYIIINQLLPKLQQGGHVLVFYHMMAKTLSYMKSTNKRTNRAIADIILFGHVIGEEEESVPDFDPNLPVEEDDELFEEEEVEIEQDEGNQQED</sequence>
<reference evidence="2" key="1">
    <citation type="journal article" date="2022" name="Mol. Ecol. Resour.">
        <title>The genomes of chicory, endive, great burdock and yacon provide insights into Asteraceae palaeo-polyploidization history and plant inulin production.</title>
        <authorList>
            <person name="Fan W."/>
            <person name="Wang S."/>
            <person name="Wang H."/>
            <person name="Wang A."/>
            <person name="Jiang F."/>
            <person name="Liu H."/>
            <person name="Zhao H."/>
            <person name="Xu D."/>
            <person name="Zhang Y."/>
        </authorList>
    </citation>
    <scope>NUCLEOTIDE SEQUENCE [LARGE SCALE GENOMIC DNA]</scope>
    <source>
        <strain evidence="2">cv. Yunnan</strain>
    </source>
</reference>
<evidence type="ECO:0000313" key="1">
    <source>
        <dbReference type="EMBL" id="KAI3762530.1"/>
    </source>
</evidence>
<gene>
    <name evidence="1" type="ORF">L1987_52960</name>
</gene>
<organism evidence="1 2">
    <name type="scientific">Smallanthus sonchifolius</name>
    <dbReference type="NCBI Taxonomy" id="185202"/>
    <lineage>
        <taxon>Eukaryota</taxon>
        <taxon>Viridiplantae</taxon>
        <taxon>Streptophyta</taxon>
        <taxon>Embryophyta</taxon>
        <taxon>Tracheophyta</taxon>
        <taxon>Spermatophyta</taxon>
        <taxon>Magnoliopsida</taxon>
        <taxon>eudicotyledons</taxon>
        <taxon>Gunneridae</taxon>
        <taxon>Pentapetalae</taxon>
        <taxon>asterids</taxon>
        <taxon>campanulids</taxon>
        <taxon>Asterales</taxon>
        <taxon>Asteraceae</taxon>
        <taxon>Asteroideae</taxon>
        <taxon>Heliantheae alliance</taxon>
        <taxon>Millerieae</taxon>
        <taxon>Smallanthus</taxon>
    </lineage>
</organism>
<name>A0ACB9EV80_9ASTR</name>
<evidence type="ECO:0000313" key="2">
    <source>
        <dbReference type="Proteomes" id="UP001056120"/>
    </source>
</evidence>
<proteinExistence type="predicted"/>
<dbReference type="Proteomes" id="UP001056120">
    <property type="component" value="Linkage Group LG17"/>
</dbReference>
<comment type="caution">
    <text evidence="1">The sequence shown here is derived from an EMBL/GenBank/DDBJ whole genome shotgun (WGS) entry which is preliminary data.</text>
</comment>
<accession>A0ACB9EV80</accession>
<keyword evidence="2" id="KW-1185">Reference proteome</keyword>
<protein>
    <submittedName>
        <fullName evidence="1">Uncharacterized protein</fullName>
    </submittedName>
</protein>